<accession>A0ABM8S0S6</accession>
<comment type="caution">
    <text evidence="1">The sequence shown here is derived from an EMBL/GenBank/DDBJ whole genome shotgun (WGS) entry which is preliminary data.</text>
</comment>
<keyword evidence="2" id="KW-1185">Reference proteome</keyword>
<gene>
    <name evidence="1" type="ORF">R69776_04347</name>
</gene>
<dbReference type="EMBL" id="CAJNBH010000012">
    <property type="protein sequence ID" value="CAE6781783.1"/>
    <property type="molecule type" value="Genomic_DNA"/>
</dbReference>
<dbReference type="RefSeq" id="WP_200659086.1">
    <property type="nucleotide sequence ID" value="NZ_CAJNBH010000012.1"/>
</dbReference>
<organism evidence="1 2">
    <name type="scientific">Paraburkholderia nemoris</name>
    <dbReference type="NCBI Taxonomy" id="2793076"/>
    <lineage>
        <taxon>Bacteria</taxon>
        <taxon>Pseudomonadati</taxon>
        <taxon>Pseudomonadota</taxon>
        <taxon>Betaproteobacteria</taxon>
        <taxon>Burkholderiales</taxon>
        <taxon>Burkholderiaceae</taxon>
        <taxon>Paraburkholderia</taxon>
    </lineage>
</organism>
<sequence length="115" mass="12614">MTQLKLLSPEIAQQSISRREIVLPLNAAIEAVDYCAINHIHMLGWEGWLQTPDGRVGHGSAPQGTVSLEGLSITDAAEFCRNTIRAAALEWSENHPEATDRLYFCITINSNGIPT</sequence>
<name>A0ABM8S0S6_9BURK</name>
<evidence type="ECO:0000313" key="2">
    <source>
        <dbReference type="Proteomes" id="UP000673821"/>
    </source>
</evidence>
<dbReference type="Proteomes" id="UP000673821">
    <property type="component" value="Unassembled WGS sequence"/>
</dbReference>
<proteinExistence type="predicted"/>
<reference evidence="1 2" key="1">
    <citation type="submission" date="2021-02" db="EMBL/GenBank/DDBJ databases">
        <authorList>
            <person name="Vanwijnsberghe S."/>
        </authorList>
    </citation>
    <scope>NUCLEOTIDE SEQUENCE [LARGE SCALE GENOMIC DNA]</scope>
    <source>
        <strain evidence="1 2">R-69776</strain>
    </source>
</reference>
<protein>
    <submittedName>
        <fullName evidence="1">Uncharacterized protein</fullName>
    </submittedName>
</protein>
<evidence type="ECO:0000313" key="1">
    <source>
        <dbReference type="EMBL" id="CAE6781783.1"/>
    </source>
</evidence>